<dbReference type="PANTHER" id="PTHR22916">
    <property type="entry name" value="GLYCOSYLTRANSFERASE"/>
    <property type="match status" value="1"/>
</dbReference>
<feature type="domain" description="Glycosyltransferase 2-like" evidence="1">
    <location>
        <begin position="22"/>
        <end position="140"/>
    </location>
</feature>
<protein>
    <submittedName>
        <fullName evidence="2">Glycosyltransferase family 2 protein</fullName>
    </submittedName>
</protein>
<proteinExistence type="predicted"/>
<dbReference type="RefSeq" id="WP_193931676.1">
    <property type="nucleotide sequence ID" value="NZ_CAWPMZ010000036.1"/>
</dbReference>
<dbReference type="SUPFAM" id="SSF53448">
    <property type="entry name" value="Nucleotide-diphospho-sugar transferases"/>
    <property type="match status" value="1"/>
</dbReference>
<evidence type="ECO:0000313" key="2">
    <source>
        <dbReference type="EMBL" id="MBE9190496.1"/>
    </source>
</evidence>
<dbReference type="PANTHER" id="PTHR22916:SF56">
    <property type="entry name" value="GLYCOSYL TRANSFERASE"/>
    <property type="match status" value="1"/>
</dbReference>
<gene>
    <name evidence="2" type="ORF">IQ230_09015</name>
</gene>
<dbReference type="Proteomes" id="UP000651156">
    <property type="component" value="Unassembled WGS sequence"/>
</dbReference>
<sequence length="334" mass="38507">MQLNTTYKNSIVKEDSNYPLVSIGLPVYNGDDLLEKALNSILTQTHSNFELIISDNASTDKTREICEAYVAKDSRIKYYRNEKNIGGHNNFNRVFELATGQYFKWAAHDDLCAPEFIEKCVNILENNPSVVVSYPKTKLINEREEVLPTNCDENPLLTHSSKPHIRFRNLIIDSFAKPHRCLQLFGVMRRDVLAKTPLLGNYPGADKVLLVKMALLGQYHEVPEYLFFNRNHAQRASKALSNPYLRATWLDPTLKNGKLIFPQGRVFLGYINSINTTSLSLYQQIRCYFHLCIWFLNYKNALIKELIKAAIWPIYFSIQRRRIVKSNPENVPSS</sequence>
<keyword evidence="3" id="KW-1185">Reference proteome</keyword>
<evidence type="ECO:0000313" key="3">
    <source>
        <dbReference type="Proteomes" id="UP000651156"/>
    </source>
</evidence>
<organism evidence="2 3">
    <name type="scientific">Gloeocapsopsis crepidinum LEGE 06123</name>
    <dbReference type="NCBI Taxonomy" id="588587"/>
    <lineage>
        <taxon>Bacteria</taxon>
        <taxon>Bacillati</taxon>
        <taxon>Cyanobacteriota</taxon>
        <taxon>Cyanophyceae</taxon>
        <taxon>Oscillatoriophycideae</taxon>
        <taxon>Chroococcales</taxon>
        <taxon>Chroococcaceae</taxon>
        <taxon>Gloeocapsopsis</taxon>
    </lineage>
</organism>
<dbReference type="EMBL" id="JADEWN010000017">
    <property type="protein sequence ID" value="MBE9190496.1"/>
    <property type="molecule type" value="Genomic_DNA"/>
</dbReference>
<dbReference type="InterPro" id="IPR001173">
    <property type="entry name" value="Glyco_trans_2-like"/>
</dbReference>
<reference evidence="2 3" key="1">
    <citation type="submission" date="2020-10" db="EMBL/GenBank/DDBJ databases">
        <authorList>
            <person name="Castelo-Branco R."/>
            <person name="Eusebio N."/>
            <person name="Adriana R."/>
            <person name="Vieira A."/>
            <person name="Brugerolle De Fraissinette N."/>
            <person name="Rezende De Castro R."/>
            <person name="Schneider M.P."/>
            <person name="Vasconcelos V."/>
            <person name="Leao P.N."/>
        </authorList>
    </citation>
    <scope>NUCLEOTIDE SEQUENCE [LARGE SCALE GENOMIC DNA]</scope>
    <source>
        <strain evidence="2 3">LEGE 06123</strain>
    </source>
</reference>
<name>A0ABR9UQD8_9CHRO</name>
<dbReference type="InterPro" id="IPR029044">
    <property type="entry name" value="Nucleotide-diphossugar_trans"/>
</dbReference>
<accession>A0ABR9UQD8</accession>
<dbReference type="Gene3D" id="3.90.550.10">
    <property type="entry name" value="Spore Coat Polysaccharide Biosynthesis Protein SpsA, Chain A"/>
    <property type="match status" value="1"/>
</dbReference>
<dbReference type="Pfam" id="PF00535">
    <property type="entry name" value="Glycos_transf_2"/>
    <property type="match status" value="1"/>
</dbReference>
<dbReference type="CDD" id="cd00761">
    <property type="entry name" value="Glyco_tranf_GTA_type"/>
    <property type="match status" value="1"/>
</dbReference>
<comment type="caution">
    <text evidence="2">The sequence shown here is derived from an EMBL/GenBank/DDBJ whole genome shotgun (WGS) entry which is preliminary data.</text>
</comment>
<evidence type="ECO:0000259" key="1">
    <source>
        <dbReference type="Pfam" id="PF00535"/>
    </source>
</evidence>